<organism evidence="5 6">
    <name type="scientific">Penicillium cinerascens</name>
    <dbReference type="NCBI Taxonomy" id="70096"/>
    <lineage>
        <taxon>Eukaryota</taxon>
        <taxon>Fungi</taxon>
        <taxon>Dikarya</taxon>
        <taxon>Ascomycota</taxon>
        <taxon>Pezizomycotina</taxon>
        <taxon>Eurotiomycetes</taxon>
        <taxon>Eurotiomycetidae</taxon>
        <taxon>Eurotiales</taxon>
        <taxon>Aspergillaceae</taxon>
        <taxon>Penicillium</taxon>
    </lineage>
</organism>
<dbReference type="EMBL" id="JAPQKR010000015">
    <property type="protein sequence ID" value="KAJ5195329.1"/>
    <property type="molecule type" value="Genomic_DNA"/>
</dbReference>
<comment type="pathway">
    <text evidence="1">Secondary metabolite biosynthesis.</text>
</comment>
<evidence type="ECO:0000256" key="2">
    <source>
        <dbReference type="ARBA" id="ARBA00022679"/>
    </source>
</evidence>
<evidence type="ECO:0000313" key="5">
    <source>
        <dbReference type="EMBL" id="KAJ5195329.1"/>
    </source>
</evidence>
<comment type="similarity">
    <text evidence="4">Belongs to the class I-like SAM-binding methyltransferase superfamily.</text>
</comment>
<sequence length="281" mass="32356">MESPDKPNWYEKDVKSINADAQKLLERYSGFKPAEILPHVLSLRDEAFRVYHYPSIGQMRFLSINLPHIPFYNRVIERLRTNPSTSFLDAGCCFGQELRSLIDQGISGKQLFGCDLEPVFIDLGYQLFRDKERLEATFATGDLAAEDTKFAESQLSRTMSGKIDIIFASSLFHVWDYDTQIRAAINLVRLCRDKPDVMIVGRQMGSRLGGHYQMHGVKDEALHYRHNVETLKGFWRDIEAATQTRWKFEASFFEDEAVEQTKKALPVDDNIAMICWCATRL</sequence>
<evidence type="ECO:0000256" key="3">
    <source>
        <dbReference type="ARBA" id="ARBA00022691"/>
    </source>
</evidence>
<reference evidence="5" key="1">
    <citation type="submission" date="2022-12" db="EMBL/GenBank/DDBJ databases">
        <authorList>
            <person name="Petersen C."/>
        </authorList>
    </citation>
    <scope>NUCLEOTIDE SEQUENCE</scope>
    <source>
        <strain evidence="5">IBT 15544</strain>
    </source>
</reference>
<dbReference type="InterPro" id="IPR051654">
    <property type="entry name" value="Meroterpenoid_MTases"/>
</dbReference>
<dbReference type="GeneID" id="83183130"/>
<accession>A0A9W9JE46</accession>
<dbReference type="AlphaFoldDB" id="A0A9W9JE46"/>
<keyword evidence="3" id="KW-0949">S-adenosyl-L-methionine</keyword>
<keyword evidence="6" id="KW-1185">Reference proteome</keyword>
<dbReference type="InterPro" id="IPR029063">
    <property type="entry name" value="SAM-dependent_MTases_sf"/>
</dbReference>
<dbReference type="Gene3D" id="3.40.50.150">
    <property type="entry name" value="Vaccinia Virus protein VP39"/>
    <property type="match status" value="1"/>
</dbReference>
<comment type="caution">
    <text evidence="5">The sequence shown here is derived from an EMBL/GenBank/DDBJ whole genome shotgun (WGS) entry which is preliminary data.</text>
</comment>
<gene>
    <name evidence="5" type="ORF">N7498_008767</name>
</gene>
<dbReference type="PANTHER" id="PTHR35897:SF1">
    <property type="entry name" value="METHYLTRANSFERASE AUSD"/>
    <property type="match status" value="1"/>
</dbReference>
<protein>
    <recommendedName>
        <fullName evidence="7">Methyltransferase domain-containing protein</fullName>
    </recommendedName>
</protein>
<evidence type="ECO:0000256" key="4">
    <source>
        <dbReference type="ARBA" id="ARBA00038314"/>
    </source>
</evidence>
<dbReference type="RefSeq" id="XP_058305817.1">
    <property type="nucleotide sequence ID" value="XM_058455829.1"/>
</dbReference>
<evidence type="ECO:0000313" key="6">
    <source>
        <dbReference type="Proteomes" id="UP001150904"/>
    </source>
</evidence>
<name>A0A9W9JE46_9EURO</name>
<reference evidence="5" key="2">
    <citation type="journal article" date="2023" name="IMA Fungus">
        <title>Comparative genomic study of the Penicillium genus elucidates a diverse pangenome and 15 lateral gene transfer events.</title>
        <authorList>
            <person name="Petersen C."/>
            <person name="Sorensen T."/>
            <person name="Nielsen M.R."/>
            <person name="Sondergaard T.E."/>
            <person name="Sorensen J.L."/>
            <person name="Fitzpatrick D.A."/>
            <person name="Frisvad J.C."/>
            <person name="Nielsen K.L."/>
        </authorList>
    </citation>
    <scope>NUCLEOTIDE SEQUENCE</scope>
    <source>
        <strain evidence="5">IBT 15544</strain>
    </source>
</reference>
<dbReference type="PANTHER" id="PTHR35897">
    <property type="entry name" value="METHYLTRANSFERASE AUSD"/>
    <property type="match status" value="1"/>
</dbReference>
<dbReference type="SUPFAM" id="SSF53335">
    <property type="entry name" value="S-adenosyl-L-methionine-dependent methyltransferases"/>
    <property type="match status" value="1"/>
</dbReference>
<dbReference type="OrthoDB" id="2094832at2759"/>
<proteinExistence type="inferred from homology"/>
<dbReference type="GO" id="GO:0016740">
    <property type="term" value="F:transferase activity"/>
    <property type="evidence" value="ECO:0007669"/>
    <property type="project" value="UniProtKB-KW"/>
</dbReference>
<keyword evidence="2" id="KW-0808">Transferase</keyword>
<evidence type="ECO:0008006" key="7">
    <source>
        <dbReference type="Google" id="ProtNLM"/>
    </source>
</evidence>
<dbReference type="Proteomes" id="UP001150904">
    <property type="component" value="Unassembled WGS sequence"/>
</dbReference>
<evidence type="ECO:0000256" key="1">
    <source>
        <dbReference type="ARBA" id="ARBA00005179"/>
    </source>
</evidence>